<dbReference type="OrthoDB" id="1809048at2"/>
<dbReference type="STRING" id="485916.Dtox_3523"/>
<keyword evidence="2" id="KW-1185">Reference proteome</keyword>
<evidence type="ECO:0000313" key="2">
    <source>
        <dbReference type="Proteomes" id="UP000002217"/>
    </source>
</evidence>
<dbReference type="EMBL" id="CP001720">
    <property type="protein sequence ID" value="ACV64240.1"/>
    <property type="molecule type" value="Genomic_DNA"/>
</dbReference>
<dbReference type="AlphaFoldDB" id="C8VVV3"/>
<proteinExistence type="predicted"/>
<gene>
    <name evidence="1" type="ordered locus">Dtox_3523</name>
</gene>
<dbReference type="eggNOG" id="ENOG502ZPDF">
    <property type="taxonomic scope" value="Bacteria"/>
</dbReference>
<accession>C8VVV3</accession>
<sequence>MRRVVAVGSLEGVWVDLPDYPGDNEFAAMDLLRQEFEGHFGFPWLAVMSGAGGNFDCYKDWDGYIAIRDLKKCSGLLVSDLKGKTIHRIILG</sequence>
<dbReference type="Proteomes" id="UP000002217">
    <property type="component" value="Chromosome"/>
</dbReference>
<dbReference type="KEGG" id="dae:Dtox_3523"/>
<protein>
    <submittedName>
        <fullName evidence="1">Uncharacterized protein</fullName>
    </submittedName>
</protein>
<reference evidence="1 2" key="1">
    <citation type="journal article" date="2009" name="Stand. Genomic Sci.">
        <title>Complete genome sequence of Desulfotomaculum acetoxidans type strain (5575).</title>
        <authorList>
            <person name="Spring S."/>
            <person name="Lapidus A."/>
            <person name="Schroder M."/>
            <person name="Gleim D."/>
            <person name="Sims D."/>
            <person name="Meincke L."/>
            <person name="Glavina Del Rio T."/>
            <person name="Tice H."/>
            <person name="Copeland A."/>
            <person name="Cheng J.F."/>
            <person name="Lucas S."/>
            <person name="Chen F."/>
            <person name="Nolan M."/>
            <person name="Bruce D."/>
            <person name="Goodwin L."/>
            <person name="Pitluck S."/>
            <person name="Ivanova N."/>
            <person name="Mavromatis K."/>
            <person name="Mikhailova N."/>
            <person name="Pati A."/>
            <person name="Chen A."/>
            <person name="Palaniappan K."/>
            <person name="Land M."/>
            <person name="Hauser L."/>
            <person name="Chang Y.J."/>
            <person name="Jeffries C.D."/>
            <person name="Chain P."/>
            <person name="Saunders E."/>
            <person name="Brettin T."/>
            <person name="Detter J.C."/>
            <person name="Goker M."/>
            <person name="Bristow J."/>
            <person name="Eisen J.A."/>
            <person name="Markowitz V."/>
            <person name="Hugenholtz P."/>
            <person name="Kyrpides N.C."/>
            <person name="Klenk H.P."/>
            <person name="Han C."/>
        </authorList>
    </citation>
    <scope>NUCLEOTIDE SEQUENCE [LARGE SCALE GENOMIC DNA]</scope>
    <source>
        <strain evidence="2">ATCC 49208 / DSM 771 / VKM B-1644</strain>
    </source>
</reference>
<dbReference type="HOGENOM" id="CLU_2408432_0_0_9"/>
<dbReference type="RefSeq" id="WP_015758930.1">
    <property type="nucleotide sequence ID" value="NC_013216.1"/>
</dbReference>
<evidence type="ECO:0000313" key="1">
    <source>
        <dbReference type="EMBL" id="ACV64240.1"/>
    </source>
</evidence>
<name>C8VVV3_DESAS</name>
<organism evidence="1 2">
    <name type="scientific">Desulfofarcimen acetoxidans (strain ATCC 49208 / DSM 771 / KCTC 5769 / VKM B-1644 / 5575)</name>
    <name type="common">Desulfotomaculum acetoxidans</name>
    <dbReference type="NCBI Taxonomy" id="485916"/>
    <lineage>
        <taxon>Bacteria</taxon>
        <taxon>Bacillati</taxon>
        <taxon>Bacillota</taxon>
        <taxon>Clostridia</taxon>
        <taxon>Eubacteriales</taxon>
        <taxon>Peptococcaceae</taxon>
        <taxon>Desulfofarcimen</taxon>
    </lineage>
</organism>